<keyword evidence="5" id="KW-0548">Nucleotidyltransferase</keyword>
<gene>
    <name evidence="5" type="ORF">KI810_07905</name>
</gene>
<name>A0ABS5SC84_9BACT</name>
<feature type="modified residue" description="4-aspartylphosphate" evidence="2">
    <location>
        <position position="52"/>
    </location>
</feature>
<proteinExistence type="predicted"/>
<feature type="domain" description="Response regulatory" evidence="3">
    <location>
        <begin position="3"/>
        <end position="117"/>
    </location>
</feature>
<evidence type="ECO:0000313" key="5">
    <source>
        <dbReference type="EMBL" id="MBT0652976.1"/>
    </source>
</evidence>
<reference evidence="5 6" key="1">
    <citation type="submission" date="2021-05" db="EMBL/GenBank/DDBJ databases">
        <title>The draft genome of Geobacter luticola JCM 17780.</title>
        <authorList>
            <person name="Xu Z."/>
            <person name="Masuda Y."/>
            <person name="Itoh H."/>
            <person name="Senoo K."/>
        </authorList>
    </citation>
    <scope>NUCLEOTIDE SEQUENCE [LARGE SCALE GENOMIC DNA]</scope>
    <source>
        <strain evidence="5 6">JCM 17780</strain>
    </source>
</reference>
<dbReference type="Pfam" id="PF00072">
    <property type="entry name" value="Response_reg"/>
    <property type="match status" value="1"/>
</dbReference>
<dbReference type="EC" id="2.7.7.65" evidence="1"/>
<protein>
    <recommendedName>
        <fullName evidence="1">diguanylate cyclase</fullName>
        <ecNumber evidence="1">2.7.7.65</ecNumber>
    </recommendedName>
</protein>
<dbReference type="SUPFAM" id="SSF52172">
    <property type="entry name" value="CheY-like"/>
    <property type="match status" value="1"/>
</dbReference>
<feature type="domain" description="GGDEF" evidence="4">
    <location>
        <begin position="325"/>
        <end position="459"/>
    </location>
</feature>
<dbReference type="CDD" id="cd01949">
    <property type="entry name" value="GGDEF"/>
    <property type="match status" value="1"/>
</dbReference>
<comment type="caution">
    <text evidence="5">The sequence shown here is derived from an EMBL/GenBank/DDBJ whole genome shotgun (WGS) entry which is preliminary data.</text>
</comment>
<evidence type="ECO:0000259" key="3">
    <source>
        <dbReference type="PROSITE" id="PS50110"/>
    </source>
</evidence>
<evidence type="ECO:0000313" key="6">
    <source>
        <dbReference type="Proteomes" id="UP000756860"/>
    </source>
</evidence>
<dbReference type="PROSITE" id="PS50887">
    <property type="entry name" value="GGDEF"/>
    <property type="match status" value="1"/>
</dbReference>
<organism evidence="5 6">
    <name type="scientific">Geomobilimonas luticola</name>
    <dbReference type="NCBI Taxonomy" id="1114878"/>
    <lineage>
        <taxon>Bacteria</taxon>
        <taxon>Pseudomonadati</taxon>
        <taxon>Thermodesulfobacteriota</taxon>
        <taxon>Desulfuromonadia</taxon>
        <taxon>Geobacterales</taxon>
        <taxon>Geobacteraceae</taxon>
        <taxon>Geomobilimonas</taxon>
    </lineage>
</organism>
<dbReference type="InterPro" id="IPR029787">
    <property type="entry name" value="Nucleotide_cyclase"/>
</dbReference>
<evidence type="ECO:0000256" key="1">
    <source>
        <dbReference type="ARBA" id="ARBA00012528"/>
    </source>
</evidence>
<dbReference type="InterPro" id="IPR011006">
    <property type="entry name" value="CheY-like_superfamily"/>
</dbReference>
<evidence type="ECO:0000256" key="2">
    <source>
        <dbReference type="PROSITE-ProRule" id="PRU00169"/>
    </source>
</evidence>
<accession>A0ABS5SC84</accession>
<dbReference type="Gene3D" id="3.40.50.2300">
    <property type="match status" value="1"/>
</dbReference>
<dbReference type="EMBL" id="JAHCVK010000002">
    <property type="protein sequence ID" value="MBT0652976.1"/>
    <property type="molecule type" value="Genomic_DNA"/>
</dbReference>
<dbReference type="NCBIfam" id="TIGR00254">
    <property type="entry name" value="GGDEF"/>
    <property type="match status" value="1"/>
</dbReference>
<dbReference type="RefSeq" id="WP_214174963.1">
    <property type="nucleotide sequence ID" value="NZ_JAHCVK010000002.1"/>
</dbReference>
<dbReference type="Gene3D" id="3.30.70.270">
    <property type="match status" value="1"/>
</dbReference>
<keyword evidence="5" id="KW-0808">Transferase</keyword>
<sequence>MERILVIEDDSFFREVFSDLLREEGYDVEVASSGEEALEILGLRSFHVVVTDLVMKDVSGLDILSRVKQKDPAIEVIMVTGHGNLETAVFALKNGARDYLVKPINHEELKHTVALCIEQRRLLDENHELKELVNLFQVSQTIANCLDMDRLHSLVVDALAKEIGLARGVAYFIEGSDQLELKEVRGFDEATGLLLGDTALANFDVHDDKADNFIHLHNFVPAGTMPDNTMIGGVNDAMILSLRFKKALQGVIIFFNEAGHDFPSAINHKNLNFLIDQASLAFENAARFTSAKNLLYIDELTGLFNYRYLEIALERELKRAERYGSSLSVLFLDLDLFKNVNDCHGHLVGSKVLKEVGTLLKKSVREVDSVMRYGGDEYTVILVETGVGGAATVAERIRRSIESHNFLADEGYTIKLTASLGYACFPDDAKTKTDLLELADRAMYRGKSSGKNMVFYLSPRNAEQ</sequence>
<dbReference type="PROSITE" id="PS50110">
    <property type="entry name" value="RESPONSE_REGULATORY"/>
    <property type="match status" value="1"/>
</dbReference>
<dbReference type="InterPro" id="IPR001789">
    <property type="entry name" value="Sig_transdc_resp-reg_receiver"/>
</dbReference>
<dbReference type="SUPFAM" id="SSF55073">
    <property type="entry name" value="Nucleotide cyclase"/>
    <property type="match status" value="1"/>
</dbReference>
<dbReference type="GO" id="GO:0052621">
    <property type="term" value="F:diguanylate cyclase activity"/>
    <property type="evidence" value="ECO:0007669"/>
    <property type="project" value="UniProtKB-EC"/>
</dbReference>
<dbReference type="PANTHER" id="PTHR45138">
    <property type="entry name" value="REGULATORY COMPONENTS OF SENSORY TRANSDUCTION SYSTEM"/>
    <property type="match status" value="1"/>
</dbReference>
<dbReference type="SMART" id="SM00267">
    <property type="entry name" value="GGDEF"/>
    <property type="match status" value="1"/>
</dbReference>
<dbReference type="Gene3D" id="3.30.450.40">
    <property type="match status" value="1"/>
</dbReference>
<dbReference type="InterPro" id="IPR043128">
    <property type="entry name" value="Rev_trsase/Diguanyl_cyclase"/>
</dbReference>
<dbReference type="InterPro" id="IPR050469">
    <property type="entry name" value="Diguanylate_Cyclase"/>
</dbReference>
<evidence type="ECO:0000259" key="4">
    <source>
        <dbReference type="PROSITE" id="PS50887"/>
    </source>
</evidence>
<dbReference type="SMART" id="SM00448">
    <property type="entry name" value="REC"/>
    <property type="match status" value="1"/>
</dbReference>
<dbReference type="SUPFAM" id="SSF55781">
    <property type="entry name" value="GAF domain-like"/>
    <property type="match status" value="1"/>
</dbReference>
<dbReference type="InterPro" id="IPR029016">
    <property type="entry name" value="GAF-like_dom_sf"/>
</dbReference>
<dbReference type="Pfam" id="PF00990">
    <property type="entry name" value="GGDEF"/>
    <property type="match status" value="1"/>
</dbReference>
<dbReference type="InterPro" id="IPR000160">
    <property type="entry name" value="GGDEF_dom"/>
</dbReference>
<dbReference type="Proteomes" id="UP000756860">
    <property type="component" value="Unassembled WGS sequence"/>
</dbReference>
<dbReference type="PANTHER" id="PTHR45138:SF6">
    <property type="entry name" value="DIGUANYLATE CYCLASE DGCN"/>
    <property type="match status" value="1"/>
</dbReference>
<keyword evidence="2" id="KW-0597">Phosphoprotein</keyword>
<keyword evidence="6" id="KW-1185">Reference proteome</keyword>